<dbReference type="GO" id="GO:0006355">
    <property type="term" value="P:regulation of DNA-templated transcription"/>
    <property type="evidence" value="ECO:0007669"/>
    <property type="project" value="InterPro"/>
</dbReference>
<keyword evidence="8" id="KW-0539">Nucleus</keyword>
<feature type="compositionally biased region" description="Polar residues" evidence="10">
    <location>
        <begin position="528"/>
        <end position="544"/>
    </location>
</feature>
<dbReference type="PANTHER" id="PTHR31571:SF2">
    <property type="entry name" value="HISTONE ACETYLTRANSFERASE RTT109"/>
    <property type="match status" value="1"/>
</dbReference>
<dbReference type="EnsemblFungi" id="EJT72999">
    <property type="protein sequence ID" value="EJT72999"/>
    <property type="gene ID" value="GGTG_09850"/>
</dbReference>
<keyword evidence="13" id="KW-1185">Reference proteome</keyword>
<evidence type="ECO:0000256" key="1">
    <source>
        <dbReference type="ARBA" id="ARBA00004123"/>
    </source>
</evidence>
<evidence type="ECO:0000256" key="7">
    <source>
        <dbReference type="ARBA" id="ARBA00023163"/>
    </source>
</evidence>
<reference evidence="11" key="2">
    <citation type="submission" date="2010-07" db="EMBL/GenBank/DDBJ databases">
        <authorList>
            <consortium name="The Broad Institute Genome Sequencing Platform"/>
            <consortium name="Broad Institute Genome Sequencing Center for Infectious Disease"/>
            <person name="Ma L.-J."/>
            <person name="Dead R."/>
            <person name="Young S."/>
            <person name="Zeng Q."/>
            <person name="Koehrsen M."/>
            <person name="Alvarado L."/>
            <person name="Berlin A."/>
            <person name="Chapman S.B."/>
            <person name="Chen Z."/>
            <person name="Freedman E."/>
            <person name="Gellesch M."/>
            <person name="Goldberg J."/>
            <person name="Griggs A."/>
            <person name="Gujja S."/>
            <person name="Heilman E.R."/>
            <person name="Heiman D."/>
            <person name="Hepburn T."/>
            <person name="Howarth C."/>
            <person name="Jen D."/>
            <person name="Larson L."/>
            <person name="Mehta T."/>
            <person name="Neiman D."/>
            <person name="Pearson M."/>
            <person name="Roberts A."/>
            <person name="Saif S."/>
            <person name="Shea T."/>
            <person name="Shenoy N."/>
            <person name="Sisk P."/>
            <person name="Stolte C."/>
            <person name="Sykes S."/>
            <person name="Walk T."/>
            <person name="White J."/>
            <person name="Yandava C."/>
            <person name="Haas B."/>
            <person name="Nusbaum C."/>
            <person name="Birren B."/>
        </authorList>
    </citation>
    <scope>NUCLEOTIDE SEQUENCE</scope>
    <source>
        <strain evidence="11">R3-111a-1</strain>
    </source>
</reference>
<dbReference type="GO" id="GO:0005634">
    <property type="term" value="C:nucleus"/>
    <property type="evidence" value="ECO:0007669"/>
    <property type="project" value="UniProtKB-SubCell"/>
</dbReference>
<sequence length="630" mass="68222">MEAPAATPISTENQSSLGLLQSLSKVLPQGYKFRAYHLSTPPSRSEALFPAPPDARPDRTYSESHFLAIAIPTPPQDPAPTDPTVDGAAGPVREVLVLGLEVLVYTTAYSSTFFVSKADSTGFLHLLDLPKGTPSPIREITSAFVGYLVHERRRQGIQSVVSLFARAQGQYLFPGSVEYKGKHVLTDRGLVKWWCKALTPLLDGADRDTAHKGAWKSVKGYLLVPGLDTYETRAFIPRSPTDNATRTGWVLGHPLERISHYTYEYDWVPPRCLIAHYPDDPKSRFRDELDIEADCGKGRNGAWKSIQNLDQFWELMAYRQECSMGALTGFIWVVMDPTEANRRPAPGAAAAQAVAVAASSEAGTPALMAANGSSNPSLPLPPTTPSRVQSHVLPLRTPPQASPRKLFEAPQTNSGAPPRVVTKTKKSTKKKKKLTGPIVSRQPRVKTSQRNYLTNRPVTTAYYYWPAEGRGRRLVKEDGYKRSLELLLRLDFANLELAIGSTRRWINEVGLGSAWGLDVVGARPLPASSASGNGITQPTVSNLSGLIKRKKPVGSDDSQDGSLSMPANSTPAINVLGAGLIRKKRKPDDDVETPAPGASSDATNDANASASDPSVANVPGAGLVRKKPKT</sequence>
<dbReference type="VEuPathDB" id="FungiDB:GGTG_09850"/>
<keyword evidence="6" id="KW-0805">Transcription regulation</keyword>
<dbReference type="GO" id="GO:0006974">
    <property type="term" value="P:DNA damage response"/>
    <property type="evidence" value="ECO:0007669"/>
    <property type="project" value="UniProtKB-KW"/>
</dbReference>
<dbReference type="EMBL" id="GL385399">
    <property type="protein sequence ID" value="EJT72999.1"/>
    <property type="molecule type" value="Genomic_DNA"/>
</dbReference>
<protein>
    <recommendedName>
        <fullName evidence="2">histone acetyltransferase</fullName>
        <ecNumber evidence="2">2.3.1.48</ecNumber>
    </recommendedName>
</protein>
<feature type="compositionally biased region" description="Polar residues" evidence="10">
    <location>
        <begin position="560"/>
        <end position="572"/>
    </location>
</feature>
<dbReference type="InterPro" id="IPR016849">
    <property type="entry name" value="Rtt109"/>
</dbReference>
<proteinExistence type="predicted"/>
<evidence type="ECO:0000256" key="2">
    <source>
        <dbReference type="ARBA" id="ARBA00013184"/>
    </source>
</evidence>
<dbReference type="GO" id="GO:0032931">
    <property type="term" value="F:histone H3K56 acetyltransferase activity"/>
    <property type="evidence" value="ECO:0007669"/>
    <property type="project" value="TreeGrafter"/>
</dbReference>
<evidence type="ECO:0000313" key="12">
    <source>
        <dbReference type="EnsemblFungi" id="EJT72999"/>
    </source>
</evidence>
<dbReference type="SMART" id="SM01250">
    <property type="entry name" value="KAT11"/>
    <property type="match status" value="1"/>
</dbReference>
<evidence type="ECO:0000313" key="13">
    <source>
        <dbReference type="Proteomes" id="UP000006039"/>
    </source>
</evidence>
<reference evidence="13" key="1">
    <citation type="submission" date="2010-07" db="EMBL/GenBank/DDBJ databases">
        <title>The genome sequence of Gaeumannomyces graminis var. tritici strain R3-111a-1.</title>
        <authorList>
            <consortium name="The Broad Institute Genome Sequencing Platform"/>
            <person name="Ma L.-J."/>
            <person name="Dead R."/>
            <person name="Young S."/>
            <person name="Zeng Q."/>
            <person name="Koehrsen M."/>
            <person name="Alvarado L."/>
            <person name="Berlin A."/>
            <person name="Chapman S.B."/>
            <person name="Chen Z."/>
            <person name="Freedman E."/>
            <person name="Gellesch M."/>
            <person name="Goldberg J."/>
            <person name="Griggs A."/>
            <person name="Gujja S."/>
            <person name="Heilman E.R."/>
            <person name="Heiman D."/>
            <person name="Hepburn T."/>
            <person name="Howarth C."/>
            <person name="Jen D."/>
            <person name="Larson L."/>
            <person name="Mehta T."/>
            <person name="Neiman D."/>
            <person name="Pearson M."/>
            <person name="Roberts A."/>
            <person name="Saif S."/>
            <person name="Shea T."/>
            <person name="Shenoy N."/>
            <person name="Sisk P."/>
            <person name="Stolte C."/>
            <person name="Sykes S."/>
            <person name="Walk T."/>
            <person name="White J."/>
            <person name="Yandava C."/>
            <person name="Haas B."/>
            <person name="Nusbaum C."/>
            <person name="Birren B."/>
        </authorList>
    </citation>
    <scope>NUCLEOTIDE SEQUENCE [LARGE SCALE GENOMIC DNA]</scope>
    <source>
        <strain evidence="13">R3-111a-1</strain>
    </source>
</reference>
<feature type="compositionally biased region" description="Basic residues" evidence="10">
    <location>
        <begin position="422"/>
        <end position="434"/>
    </location>
</feature>
<dbReference type="PROSITE" id="PS51728">
    <property type="entry name" value="RTT109_HAT"/>
    <property type="match status" value="1"/>
</dbReference>
<evidence type="ECO:0000256" key="3">
    <source>
        <dbReference type="ARBA" id="ARBA00022679"/>
    </source>
</evidence>
<keyword evidence="5" id="KW-0007">Acetylation</keyword>
<dbReference type="InterPro" id="IPR051236">
    <property type="entry name" value="HAT_RTT109-like"/>
</dbReference>
<dbReference type="RefSeq" id="XP_009225973.1">
    <property type="nucleotide sequence ID" value="XM_009227709.1"/>
</dbReference>
<dbReference type="GeneID" id="20350308"/>
<dbReference type="OrthoDB" id="3361892at2759"/>
<comment type="catalytic activity">
    <reaction evidence="9">
        <text>L-lysyl-[histone] + acetyl-CoA = N(6)-acetyl-L-lysyl-[histone] + CoA + H(+)</text>
        <dbReference type="Rhea" id="RHEA:21992"/>
        <dbReference type="Rhea" id="RHEA-COMP:9845"/>
        <dbReference type="Rhea" id="RHEA-COMP:11338"/>
        <dbReference type="ChEBI" id="CHEBI:15378"/>
        <dbReference type="ChEBI" id="CHEBI:29969"/>
        <dbReference type="ChEBI" id="CHEBI:57287"/>
        <dbReference type="ChEBI" id="CHEBI:57288"/>
        <dbReference type="ChEBI" id="CHEBI:61930"/>
        <dbReference type="EC" id="2.3.1.48"/>
    </reaction>
    <physiologicalReaction direction="left-to-right" evidence="9">
        <dbReference type="Rhea" id="RHEA:21993"/>
    </physiologicalReaction>
</comment>
<gene>
    <name evidence="12" type="primary">20350308</name>
    <name evidence="11" type="ORF">GGTG_09850</name>
</gene>
<keyword evidence="4" id="KW-0227">DNA damage</keyword>
<dbReference type="Proteomes" id="UP000006039">
    <property type="component" value="Unassembled WGS sequence"/>
</dbReference>
<name>J3P8L6_GAET3</name>
<reference evidence="11" key="3">
    <citation type="submission" date="2010-09" db="EMBL/GenBank/DDBJ databases">
        <title>Annotation of Gaeumannomyces graminis var. tritici R3-111a-1.</title>
        <authorList>
            <consortium name="The Broad Institute Genome Sequencing Platform"/>
            <person name="Ma L.-J."/>
            <person name="Dead R."/>
            <person name="Young S.K."/>
            <person name="Zeng Q."/>
            <person name="Gargeya S."/>
            <person name="Fitzgerald M."/>
            <person name="Haas B."/>
            <person name="Abouelleil A."/>
            <person name="Alvarado L."/>
            <person name="Arachchi H.M."/>
            <person name="Berlin A."/>
            <person name="Brown A."/>
            <person name="Chapman S.B."/>
            <person name="Chen Z."/>
            <person name="Dunbar C."/>
            <person name="Freedman E."/>
            <person name="Gearin G."/>
            <person name="Gellesch M."/>
            <person name="Goldberg J."/>
            <person name="Griggs A."/>
            <person name="Gujja S."/>
            <person name="Heiman D."/>
            <person name="Howarth C."/>
            <person name="Larson L."/>
            <person name="Lui A."/>
            <person name="MacDonald P.J.P."/>
            <person name="Mehta T."/>
            <person name="Montmayeur A."/>
            <person name="Murphy C."/>
            <person name="Neiman D."/>
            <person name="Pearson M."/>
            <person name="Priest M."/>
            <person name="Roberts A."/>
            <person name="Saif S."/>
            <person name="Shea T."/>
            <person name="Shenoy N."/>
            <person name="Sisk P."/>
            <person name="Stolte C."/>
            <person name="Sykes S."/>
            <person name="Yandava C."/>
            <person name="Wortman J."/>
            <person name="Nusbaum C."/>
            <person name="Birren B."/>
        </authorList>
    </citation>
    <scope>NUCLEOTIDE SEQUENCE</scope>
    <source>
        <strain evidence="11">R3-111a-1</strain>
    </source>
</reference>
<evidence type="ECO:0000256" key="6">
    <source>
        <dbReference type="ARBA" id="ARBA00023015"/>
    </source>
</evidence>
<feature type="region of interest" description="Disordered" evidence="10">
    <location>
        <begin position="526"/>
        <end position="630"/>
    </location>
</feature>
<organism evidence="11">
    <name type="scientific">Gaeumannomyces tritici (strain R3-111a-1)</name>
    <name type="common">Wheat and barley take-all root rot fungus</name>
    <name type="synonym">Gaeumannomyces graminis var. tritici</name>
    <dbReference type="NCBI Taxonomy" id="644352"/>
    <lineage>
        <taxon>Eukaryota</taxon>
        <taxon>Fungi</taxon>
        <taxon>Dikarya</taxon>
        <taxon>Ascomycota</taxon>
        <taxon>Pezizomycotina</taxon>
        <taxon>Sordariomycetes</taxon>
        <taxon>Sordariomycetidae</taxon>
        <taxon>Magnaporthales</taxon>
        <taxon>Magnaporthaceae</taxon>
        <taxon>Gaeumannomyces</taxon>
    </lineage>
</organism>
<evidence type="ECO:0000256" key="8">
    <source>
        <dbReference type="ARBA" id="ARBA00023242"/>
    </source>
</evidence>
<reference evidence="12" key="5">
    <citation type="submission" date="2018-04" db="UniProtKB">
        <authorList>
            <consortium name="EnsemblFungi"/>
        </authorList>
    </citation>
    <scope>IDENTIFICATION</scope>
    <source>
        <strain evidence="12">R3-111a-1</strain>
    </source>
</reference>
<reference evidence="12" key="4">
    <citation type="journal article" date="2015" name="G3 (Bethesda)">
        <title>Genome sequences of three phytopathogenic species of the Magnaporthaceae family of fungi.</title>
        <authorList>
            <person name="Okagaki L.H."/>
            <person name="Nunes C.C."/>
            <person name="Sailsbery J."/>
            <person name="Clay B."/>
            <person name="Brown D."/>
            <person name="John T."/>
            <person name="Oh Y."/>
            <person name="Young N."/>
            <person name="Fitzgerald M."/>
            <person name="Haas B.J."/>
            <person name="Zeng Q."/>
            <person name="Young S."/>
            <person name="Adiconis X."/>
            <person name="Fan L."/>
            <person name="Levin J.Z."/>
            <person name="Mitchell T.K."/>
            <person name="Okubara P.A."/>
            <person name="Farman M.L."/>
            <person name="Kohn L.M."/>
            <person name="Birren B."/>
            <person name="Ma L.-J."/>
            <person name="Dean R.A."/>
        </authorList>
    </citation>
    <scope>NUCLEOTIDE SEQUENCE</scope>
    <source>
        <strain evidence="12">R3-111a-1</strain>
    </source>
</reference>
<dbReference type="InterPro" id="IPR013178">
    <property type="entry name" value="Histone_AcTrfase_Rtt109/CBP"/>
</dbReference>
<dbReference type="eggNOG" id="KOG4534">
    <property type="taxonomic scope" value="Eukaryota"/>
</dbReference>
<dbReference type="PANTHER" id="PTHR31571">
    <property type="entry name" value="ALTERED INHERITANCE OF MITOCHONDRIA PROTEIN 6"/>
    <property type="match status" value="1"/>
</dbReference>
<dbReference type="EC" id="2.3.1.48" evidence="2"/>
<evidence type="ECO:0000256" key="10">
    <source>
        <dbReference type="SAM" id="MobiDB-lite"/>
    </source>
</evidence>
<comment type="subcellular location">
    <subcellularLocation>
        <location evidence="1">Nucleus</location>
    </subcellularLocation>
</comment>
<evidence type="ECO:0000256" key="9">
    <source>
        <dbReference type="ARBA" id="ARBA00048940"/>
    </source>
</evidence>
<evidence type="ECO:0000256" key="5">
    <source>
        <dbReference type="ARBA" id="ARBA00022990"/>
    </source>
</evidence>
<dbReference type="STRING" id="644352.J3P8L6"/>
<accession>J3P8L6</accession>
<keyword evidence="7" id="KW-0804">Transcription</keyword>
<evidence type="ECO:0000313" key="11">
    <source>
        <dbReference type="EMBL" id="EJT72999.1"/>
    </source>
</evidence>
<dbReference type="HOGENOM" id="CLU_511984_0_0_1"/>
<evidence type="ECO:0000256" key="4">
    <source>
        <dbReference type="ARBA" id="ARBA00022763"/>
    </source>
</evidence>
<dbReference type="AlphaFoldDB" id="J3P8L6"/>
<feature type="compositionally biased region" description="Low complexity" evidence="10">
    <location>
        <begin position="598"/>
        <end position="619"/>
    </location>
</feature>
<dbReference type="Pfam" id="PF08214">
    <property type="entry name" value="HAT_KAT11"/>
    <property type="match status" value="1"/>
</dbReference>
<keyword evidence="3" id="KW-0808">Transferase</keyword>
<feature type="region of interest" description="Disordered" evidence="10">
    <location>
        <begin position="367"/>
        <end position="438"/>
    </location>
</feature>